<dbReference type="EMBL" id="RQGC01000001">
    <property type="protein sequence ID" value="TGL43304.1"/>
    <property type="molecule type" value="Genomic_DNA"/>
</dbReference>
<dbReference type="Gene3D" id="1.20.1270.180">
    <property type="match status" value="1"/>
</dbReference>
<keyword evidence="4" id="KW-1185">Reference proteome</keyword>
<reference evidence="2 5" key="2">
    <citation type="journal article" date="2019" name="PLoS Negl. Trop. Dis.">
        <title>Revisiting the worldwide diversity of Leptospira species in the environment.</title>
        <authorList>
            <person name="Vincent A.T."/>
            <person name="Schiettekatte O."/>
            <person name="Bourhy P."/>
            <person name="Veyrier F.J."/>
            <person name="Picardeau M."/>
        </authorList>
    </citation>
    <scope>NUCLEOTIDE SEQUENCE [LARGE SCALE GENOMIC DNA]</scope>
    <source>
        <strain evidence="3">201702690</strain>
        <strain evidence="2 5">SSW18</strain>
    </source>
</reference>
<accession>A0A5F1ZXA3</accession>
<comment type="caution">
    <text evidence="2">The sequence shown here is derived from an EMBL/GenBank/DDBJ whole genome shotgun (WGS) entry which is preliminary data.</text>
</comment>
<evidence type="ECO:0000259" key="1">
    <source>
        <dbReference type="Pfam" id="PF07007"/>
    </source>
</evidence>
<dbReference type="InterPro" id="IPR009739">
    <property type="entry name" value="LprI-like_N"/>
</dbReference>
<dbReference type="EMBL" id="RQER01000011">
    <property type="protein sequence ID" value="TGJ98390.1"/>
    <property type="molecule type" value="Genomic_DNA"/>
</dbReference>
<organism evidence="2 5">
    <name type="scientific">Leptospira langatensis</name>
    <dbReference type="NCBI Taxonomy" id="2484983"/>
    <lineage>
        <taxon>Bacteria</taxon>
        <taxon>Pseudomonadati</taxon>
        <taxon>Spirochaetota</taxon>
        <taxon>Spirochaetia</taxon>
        <taxon>Leptospirales</taxon>
        <taxon>Leptospiraceae</taxon>
        <taxon>Leptospira</taxon>
    </lineage>
</organism>
<protein>
    <submittedName>
        <fullName evidence="2">DUF1311 domain-containing protein</fullName>
    </submittedName>
</protein>
<dbReference type="Proteomes" id="UP000297946">
    <property type="component" value="Unassembled WGS sequence"/>
</dbReference>
<name>A0A5F1ZXA3_9LEPT</name>
<dbReference type="PANTHER" id="PTHR39176">
    <property type="entry name" value="PERIPLASMIC PROTEIN-RELATED"/>
    <property type="match status" value="1"/>
</dbReference>
<dbReference type="AlphaFoldDB" id="A0A5F1ZXA3"/>
<evidence type="ECO:0000313" key="3">
    <source>
        <dbReference type="EMBL" id="TGL43304.1"/>
    </source>
</evidence>
<feature type="domain" description="Lysozyme inhibitor LprI-like N-terminal" evidence="1">
    <location>
        <begin position="42"/>
        <end position="129"/>
    </location>
</feature>
<evidence type="ECO:0000313" key="2">
    <source>
        <dbReference type="EMBL" id="TGJ98390.1"/>
    </source>
</evidence>
<dbReference type="Pfam" id="PF07007">
    <property type="entry name" value="LprI"/>
    <property type="match status" value="1"/>
</dbReference>
<proteinExistence type="predicted"/>
<evidence type="ECO:0000313" key="5">
    <source>
        <dbReference type="Proteomes" id="UP000297946"/>
    </source>
</evidence>
<dbReference type="OrthoDB" id="7340239at2"/>
<evidence type="ECO:0000313" key="4">
    <source>
        <dbReference type="Proteomes" id="UP000297273"/>
    </source>
</evidence>
<sequence length="246" mass="28370">MFIRLPTKTIPILFYNSMIRYPIFLLLPLFLITLEAKSPNPCSNQKDKAEQKECFQKQYQTADKELNEVYKNVRKSLSDPDKEELKKVQRLWIGYRDGVCEGPMYSSDETGIETISCKADATKARTSYLQKVWIFGKFPKDGLGIYTDGFGGRLRLFRAKGKSDRFQLNVVRGPTAHLGEMDGDWTPNPEGKWTWSSPQNCKAEDPECCILKFQTFDTRIEVEEVACSGFHGARAYFDGDYRYEFK</sequence>
<dbReference type="PANTHER" id="PTHR39176:SF1">
    <property type="entry name" value="PERIPLASMIC PROTEIN"/>
    <property type="match status" value="1"/>
</dbReference>
<reference evidence="3" key="1">
    <citation type="submission" date="2018-10" db="EMBL/GenBank/DDBJ databases">
        <authorList>
            <person name="Vincent A.T."/>
            <person name="Schiettekatte O."/>
            <person name="Bourhy P."/>
            <person name="Veyrier F.J."/>
            <person name="Picardeau M."/>
        </authorList>
    </citation>
    <scope>NUCLEOTIDE SEQUENCE</scope>
    <source>
        <strain evidence="3">201702690</strain>
    </source>
</reference>
<gene>
    <name evidence="2" type="ORF">EHO57_17455</name>
    <name evidence="3" type="ORF">EHQ53_01315</name>
</gene>
<dbReference type="Proteomes" id="UP000297273">
    <property type="component" value="Unassembled WGS sequence"/>
</dbReference>